<feature type="compositionally biased region" description="Basic and acidic residues" evidence="1">
    <location>
        <begin position="375"/>
        <end position="391"/>
    </location>
</feature>
<keyword evidence="3" id="KW-1185">Reference proteome</keyword>
<dbReference type="EMBL" id="VKHS01000116">
    <property type="protein sequence ID" value="MBB0229385.1"/>
    <property type="molecule type" value="Genomic_DNA"/>
</dbReference>
<comment type="caution">
    <text evidence="2">The sequence shown here is derived from an EMBL/GenBank/DDBJ whole genome shotgun (WGS) entry which is preliminary data.</text>
</comment>
<feature type="region of interest" description="Disordered" evidence="1">
    <location>
        <begin position="339"/>
        <end position="416"/>
    </location>
</feature>
<feature type="region of interest" description="Disordered" evidence="1">
    <location>
        <begin position="573"/>
        <end position="592"/>
    </location>
</feature>
<dbReference type="Proteomes" id="UP000530234">
    <property type="component" value="Unassembled WGS sequence"/>
</dbReference>
<dbReference type="RefSeq" id="WP_182661821.1">
    <property type="nucleotide sequence ID" value="NZ_VKHS01000116.1"/>
</dbReference>
<sequence>MATATKARKSVPASPVGEAGPVPMWSAGEALVLSDRLRARLSAVVDTLLADPELAGAPDSVRLAVVVLAAKTNAADLTATVSAPELGRWLGVSDSLVRHQIRPRLQRGPAPSVEVEADPAPGAERGRTLGLRWTVEALASARHEADRESHLRLTKAEFATWLRLMEALIGPGWRHRDGSVTEPGILGSRTGHGAATERLALVRAVLAGRPDGTVRMCGGPVDARGRAATTVGRLLDTDSQAGERVLEQLATCGALARVPGARERLVVPAVAAAHQRMRNARRAAGRAPQAPVTGAIVTSEGAGASAGGGQIRLPEASSLVSPYKTADFEVSRSAALHADHTPVVEDSEESAGGESGCSGVAGQPVTRRRRKRAHPREDRPDTRVTGSRRESGVPARRLRRDKQDSPPASGSDVWRAAWRPMPDDVAEVLTGPARPLWTRLRSPDQQQRAIDAVRRALGVISGTIGPDTAPDVLYRRLTARLTAQGGAEAVADPLGWLTARGLPRRGSCLDSRCDDGTLMDTGGDCAACAVRIGDRRAIRRQVAEEVAVELHPATRPAERAKVTEARLRELTTKHAAEAEERNARNAEAAAERRREVEAEVAARRAAAAEAEAARAATAATAAARPCADCGTPEAGGLCPACTTRRQVADVLEEAAILTAAVPGIDPTTEPAAARQAVVDARQAVADRIDAAVADAAADGVQAALLRQVALWAADAARADAHRAALAAWTASPASAAEARQAAAAAMRDRHASLDAARRAADTVAREARELAARWLLDRTRTALVDLARAGDAGDAGDVDAVVPAPRTEPAAPAPAGCPGHDGAGCGTPPLDPEAGPLCGHCTVRSAPRPALGVRTRRTTHPVTTRRHRRRTGR</sequence>
<accession>A0A7W3XVV9</accession>
<dbReference type="AlphaFoldDB" id="A0A7W3XVV9"/>
<reference evidence="3" key="1">
    <citation type="submission" date="2019-10" db="EMBL/GenBank/DDBJ databases">
        <title>Streptomyces sp. nov., a novel actinobacterium isolated from alkaline environment.</title>
        <authorList>
            <person name="Golinska P."/>
        </authorList>
    </citation>
    <scope>NUCLEOTIDE SEQUENCE [LARGE SCALE GENOMIC DNA]</scope>
    <source>
        <strain evidence="3">DSM 42108</strain>
    </source>
</reference>
<organism evidence="2 3">
    <name type="scientific">Streptomyces calidiresistens</name>
    <dbReference type="NCBI Taxonomy" id="1485586"/>
    <lineage>
        <taxon>Bacteria</taxon>
        <taxon>Bacillati</taxon>
        <taxon>Actinomycetota</taxon>
        <taxon>Actinomycetes</taxon>
        <taxon>Kitasatosporales</taxon>
        <taxon>Streptomycetaceae</taxon>
        <taxon>Streptomyces</taxon>
    </lineage>
</organism>
<name>A0A7W3XVV9_9ACTN</name>
<evidence type="ECO:0000313" key="3">
    <source>
        <dbReference type="Proteomes" id="UP000530234"/>
    </source>
</evidence>
<proteinExistence type="predicted"/>
<protein>
    <submittedName>
        <fullName evidence="2">Uncharacterized protein</fullName>
    </submittedName>
</protein>
<evidence type="ECO:0000313" key="2">
    <source>
        <dbReference type="EMBL" id="MBB0229385.1"/>
    </source>
</evidence>
<evidence type="ECO:0000256" key="1">
    <source>
        <dbReference type="SAM" id="MobiDB-lite"/>
    </source>
</evidence>
<feature type="region of interest" description="Disordered" evidence="1">
    <location>
        <begin position="1"/>
        <end position="20"/>
    </location>
</feature>
<gene>
    <name evidence="2" type="ORF">FOE67_07615</name>
</gene>